<keyword evidence="3" id="KW-1185">Reference proteome</keyword>
<dbReference type="PROSITE" id="PS51257">
    <property type="entry name" value="PROKAR_LIPOPROTEIN"/>
    <property type="match status" value="1"/>
</dbReference>
<protein>
    <recommendedName>
        <fullName evidence="4">Lipoprotein</fullName>
    </recommendedName>
</protein>
<reference evidence="2 3" key="1">
    <citation type="submission" date="2020-01" db="EMBL/GenBank/DDBJ databases">
        <authorList>
            <person name="Kim M.K."/>
        </authorList>
    </citation>
    <scope>NUCLEOTIDE SEQUENCE [LARGE SCALE GENOMIC DNA]</scope>
    <source>
        <strain evidence="2 3">BT213</strain>
    </source>
</reference>
<accession>A0A6B2H1R3</accession>
<feature type="chain" id="PRO_5025694194" description="Lipoprotein" evidence="1">
    <location>
        <begin position="21"/>
        <end position="194"/>
    </location>
</feature>
<sequence length="194" mass="21773">MMKPNLNYLLLLLFATIVFACNSNTNEDKDLGSTHPKLEKQLARDTANLAMRNEENEALYERYRITTEEYEKSGDYAIGSMFRGRLAPLDETSHTDARTFRTALREGLAKGVNFAGKYTVVTVGCGTACQQHFIVDRESGKIVEKIQGSAGAKYSPNSRIFTLNPPDSTINYKECQNCKPQTYELVNGKLKKLD</sequence>
<dbReference type="Proteomes" id="UP000478546">
    <property type="component" value="Unassembled WGS sequence"/>
</dbReference>
<feature type="signal peptide" evidence="1">
    <location>
        <begin position="1"/>
        <end position="20"/>
    </location>
</feature>
<proteinExistence type="predicted"/>
<gene>
    <name evidence="2" type="ORF">GWO68_14940</name>
</gene>
<evidence type="ECO:0000313" key="2">
    <source>
        <dbReference type="EMBL" id="NDK57219.1"/>
    </source>
</evidence>
<evidence type="ECO:0000313" key="3">
    <source>
        <dbReference type="Proteomes" id="UP000478546"/>
    </source>
</evidence>
<dbReference type="EMBL" id="JAAEAA010000022">
    <property type="protein sequence ID" value="NDK57219.1"/>
    <property type="molecule type" value="Genomic_DNA"/>
</dbReference>
<evidence type="ECO:0008006" key="4">
    <source>
        <dbReference type="Google" id="ProtNLM"/>
    </source>
</evidence>
<organism evidence="2 3">
    <name type="scientific">Pontibacter fetidus</name>
    <dbReference type="NCBI Taxonomy" id="2700082"/>
    <lineage>
        <taxon>Bacteria</taxon>
        <taxon>Pseudomonadati</taxon>
        <taxon>Bacteroidota</taxon>
        <taxon>Cytophagia</taxon>
        <taxon>Cytophagales</taxon>
        <taxon>Hymenobacteraceae</taxon>
        <taxon>Pontibacter</taxon>
    </lineage>
</organism>
<keyword evidence="1" id="KW-0732">Signal</keyword>
<name>A0A6B2H1R3_9BACT</name>
<evidence type="ECO:0000256" key="1">
    <source>
        <dbReference type="SAM" id="SignalP"/>
    </source>
</evidence>
<comment type="caution">
    <text evidence="2">The sequence shown here is derived from an EMBL/GenBank/DDBJ whole genome shotgun (WGS) entry which is preliminary data.</text>
</comment>
<dbReference type="AlphaFoldDB" id="A0A6B2H1R3"/>
<dbReference type="RefSeq" id="WP_162347281.1">
    <property type="nucleotide sequence ID" value="NZ_JAAEAA010000022.1"/>
</dbReference>